<evidence type="ECO:0000313" key="2">
    <source>
        <dbReference type="Proteomes" id="UP000712600"/>
    </source>
</evidence>
<organism evidence="1 2">
    <name type="scientific">Brassica cretica</name>
    <name type="common">Mustard</name>
    <dbReference type="NCBI Taxonomy" id="69181"/>
    <lineage>
        <taxon>Eukaryota</taxon>
        <taxon>Viridiplantae</taxon>
        <taxon>Streptophyta</taxon>
        <taxon>Embryophyta</taxon>
        <taxon>Tracheophyta</taxon>
        <taxon>Spermatophyta</taxon>
        <taxon>Magnoliopsida</taxon>
        <taxon>eudicotyledons</taxon>
        <taxon>Gunneridae</taxon>
        <taxon>Pentapetalae</taxon>
        <taxon>rosids</taxon>
        <taxon>malvids</taxon>
        <taxon>Brassicales</taxon>
        <taxon>Brassicaceae</taxon>
        <taxon>Brassiceae</taxon>
        <taxon>Brassica</taxon>
    </lineage>
</organism>
<proteinExistence type="predicted"/>
<sequence length="50" mass="5830">MPLTIPMISFDWRLPEIALASVELLERNLSDENSRVISMKRRIKNKSSNE</sequence>
<reference evidence="1" key="1">
    <citation type="submission" date="2019-12" db="EMBL/GenBank/DDBJ databases">
        <title>Genome sequencing and annotation of Brassica cretica.</title>
        <authorList>
            <person name="Studholme D.J."/>
            <person name="Sarris P."/>
        </authorList>
    </citation>
    <scope>NUCLEOTIDE SEQUENCE</scope>
    <source>
        <strain evidence="1">PFS-109/04</strain>
        <tissue evidence="1">Leaf</tissue>
    </source>
</reference>
<comment type="caution">
    <text evidence="1">The sequence shown here is derived from an EMBL/GenBank/DDBJ whole genome shotgun (WGS) entry which is preliminary data.</text>
</comment>
<protein>
    <submittedName>
        <fullName evidence="1">Uncharacterized protein</fullName>
    </submittedName>
</protein>
<gene>
    <name evidence="1" type="ORF">F2Q69_00033378</name>
</gene>
<name>A0A8S9SBC4_BRACR</name>
<dbReference type="AlphaFoldDB" id="A0A8S9SBC4"/>
<dbReference type="Proteomes" id="UP000712600">
    <property type="component" value="Unassembled WGS sequence"/>
</dbReference>
<accession>A0A8S9SBC4</accession>
<evidence type="ECO:0000313" key="1">
    <source>
        <dbReference type="EMBL" id="KAF3598611.1"/>
    </source>
</evidence>
<dbReference type="EMBL" id="QGKX02000004">
    <property type="protein sequence ID" value="KAF3598611.1"/>
    <property type="molecule type" value="Genomic_DNA"/>
</dbReference>